<dbReference type="RefSeq" id="WP_200393212.1">
    <property type="nucleotide sequence ID" value="NZ_CP066831.1"/>
</dbReference>
<keyword evidence="1" id="KW-0812">Transmembrane</keyword>
<evidence type="ECO:0000256" key="1">
    <source>
        <dbReference type="SAM" id="Phobius"/>
    </source>
</evidence>
<feature type="transmembrane region" description="Helical" evidence="1">
    <location>
        <begin position="6"/>
        <end position="26"/>
    </location>
</feature>
<dbReference type="AlphaFoldDB" id="A0A7T7HZA4"/>
<name>A0A7T7HZA4_9ACTN</name>
<evidence type="ECO:0000313" key="4">
    <source>
        <dbReference type="Proteomes" id="UP000595636"/>
    </source>
</evidence>
<dbReference type="EMBL" id="CP066831">
    <property type="protein sequence ID" value="QQM46394.1"/>
    <property type="molecule type" value="Genomic_DNA"/>
</dbReference>
<accession>A0A7T7HZA4</accession>
<proteinExistence type="predicted"/>
<keyword evidence="1" id="KW-1133">Transmembrane helix</keyword>
<protein>
    <submittedName>
        <fullName evidence="2">Uncharacterized protein</fullName>
    </submittedName>
</protein>
<feature type="transmembrane region" description="Helical" evidence="1">
    <location>
        <begin position="38"/>
        <end position="60"/>
    </location>
</feature>
<reference evidence="2 4" key="1">
    <citation type="submission" date="2020-12" db="EMBL/GenBank/DDBJ databases">
        <title>A novel species.</title>
        <authorList>
            <person name="Li K."/>
        </authorList>
    </citation>
    <scope>NUCLEOTIDE SEQUENCE [LARGE SCALE GENOMIC DNA]</scope>
    <source>
        <strain evidence="2 4">ZYC-3</strain>
    </source>
</reference>
<keyword evidence="1" id="KW-0472">Membrane</keyword>
<dbReference type="KEGG" id="slf:JEQ17_48045"/>
<dbReference type="KEGG" id="slf:JEQ17_00010"/>
<gene>
    <name evidence="2" type="ORF">JEQ17_00010</name>
    <name evidence="3" type="ORF">JEQ17_48045</name>
</gene>
<evidence type="ECO:0000313" key="2">
    <source>
        <dbReference type="EMBL" id="QQM38048.1"/>
    </source>
</evidence>
<sequence>MTFHIQPLNGFVVVVSIVVGCIAFYRSQNAHTGMATKGDLGVAVTCAAASVVILSFLFGLGDGSPAESPAPSPAATVGHAPGE</sequence>
<dbReference type="EMBL" id="CP066831">
    <property type="protein sequence ID" value="QQM38048.1"/>
    <property type="molecule type" value="Genomic_DNA"/>
</dbReference>
<evidence type="ECO:0000313" key="3">
    <source>
        <dbReference type="EMBL" id="QQM46394.1"/>
    </source>
</evidence>
<organism evidence="2 4">
    <name type="scientific">Streptomyces liliifuscus</name>
    <dbReference type="NCBI Taxonomy" id="2797636"/>
    <lineage>
        <taxon>Bacteria</taxon>
        <taxon>Bacillati</taxon>
        <taxon>Actinomycetota</taxon>
        <taxon>Actinomycetes</taxon>
        <taxon>Kitasatosporales</taxon>
        <taxon>Streptomycetaceae</taxon>
        <taxon>Streptomyces</taxon>
    </lineage>
</organism>
<keyword evidence="4" id="KW-1185">Reference proteome</keyword>
<dbReference type="Proteomes" id="UP000595636">
    <property type="component" value="Chromosome"/>
</dbReference>